<dbReference type="SUPFAM" id="SSF53383">
    <property type="entry name" value="PLP-dependent transferases"/>
    <property type="match status" value="1"/>
</dbReference>
<evidence type="ECO:0000313" key="11">
    <source>
        <dbReference type="EMBL" id="TQV76368.1"/>
    </source>
</evidence>
<accession>A0A545TGP4</accession>
<dbReference type="PANTHER" id="PTHR42778:SF1">
    <property type="entry name" value="2-AMINOETHYLPHOSPHONATE--PYRUVATE TRANSAMINASE"/>
    <property type="match status" value="1"/>
</dbReference>
<evidence type="ECO:0000256" key="6">
    <source>
        <dbReference type="ARBA" id="ARBA00049460"/>
    </source>
</evidence>
<dbReference type="InterPro" id="IPR015424">
    <property type="entry name" value="PyrdxlP-dep_Trfase"/>
</dbReference>
<keyword evidence="2 7" id="KW-0032">Aminotransferase</keyword>
<dbReference type="NCBIfam" id="TIGR02326">
    <property type="entry name" value="transamin_PhnW"/>
    <property type="match status" value="1"/>
</dbReference>
<evidence type="ECO:0000259" key="10">
    <source>
        <dbReference type="Pfam" id="PF00266"/>
    </source>
</evidence>
<dbReference type="InterPro" id="IPR024169">
    <property type="entry name" value="SP_NH2Trfase/AEP_transaminase"/>
</dbReference>
<comment type="similarity">
    <text evidence="7">Belongs to the class-V pyridoxal-phosphate-dependent aminotransferase family. PhnW subfamily.</text>
</comment>
<dbReference type="EC" id="2.6.1.37" evidence="7"/>
<feature type="binding site" evidence="8">
    <location>
        <position position="351"/>
    </location>
    <ligand>
        <name>substrate</name>
    </ligand>
</feature>
<keyword evidence="4 7" id="KW-0663">Pyridoxal phosphate</keyword>
<proteinExistence type="inferred from homology"/>
<evidence type="ECO:0000256" key="8">
    <source>
        <dbReference type="PIRSR" id="PIRSR000524-1"/>
    </source>
</evidence>
<organism evidence="11 12">
    <name type="scientific">Denitrobaculum tricleocarpae</name>
    <dbReference type="NCBI Taxonomy" id="2591009"/>
    <lineage>
        <taxon>Bacteria</taxon>
        <taxon>Pseudomonadati</taxon>
        <taxon>Pseudomonadota</taxon>
        <taxon>Alphaproteobacteria</taxon>
        <taxon>Rhodospirillales</taxon>
        <taxon>Rhodospirillaceae</taxon>
        <taxon>Denitrobaculum</taxon>
    </lineage>
</organism>
<feature type="domain" description="Aminotransferase class V" evidence="10">
    <location>
        <begin position="120"/>
        <end position="268"/>
    </location>
</feature>
<dbReference type="GO" id="GO:0047304">
    <property type="term" value="F:2-aminoethylphosphonate-pyruvate transaminase activity"/>
    <property type="evidence" value="ECO:0007669"/>
    <property type="project" value="UniProtKB-UniRule"/>
</dbReference>
<keyword evidence="5 7" id="KW-0670">Pyruvate</keyword>
<evidence type="ECO:0000256" key="5">
    <source>
        <dbReference type="ARBA" id="ARBA00023317"/>
    </source>
</evidence>
<name>A0A545TGP4_9PROT</name>
<dbReference type="PIRSF" id="PIRSF000524">
    <property type="entry name" value="SPT"/>
    <property type="match status" value="1"/>
</dbReference>
<dbReference type="NCBIfam" id="NF010006">
    <property type="entry name" value="PRK13479.1"/>
    <property type="match status" value="1"/>
</dbReference>
<comment type="caution">
    <text evidence="11">The sequence shown here is derived from an EMBL/GenBank/DDBJ whole genome shotgun (WGS) entry which is preliminary data.</text>
</comment>
<comment type="function">
    <text evidence="7">Involved in phosphonate degradation.</text>
</comment>
<evidence type="ECO:0000256" key="9">
    <source>
        <dbReference type="PIRSR" id="PIRSR000524-50"/>
    </source>
</evidence>
<dbReference type="NCBIfam" id="TIGR03301">
    <property type="entry name" value="PhnW-AepZ"/>
    <property type="match status" value="1"/>
</dbReference>
<dbReference type="PANTHER" id="PTHR42778">
    <property type="entry name" value="2-AMINOETHYLPHOSPHONATE--PYRUVATE TRANSAMINASE"/>
    <property type="match status" value="1"/>
</dbReference>
<evidence type="ECO:0000313" key="12">
    <source>
        <dbReference type="Proteomes" id="UP000315252"/>
    </source>
</evidence>
<dbReference type="OrthoDB" id="9766472at2"/>
<gene>
    <name evidence="7" type="primary">phnW</name>
    <name evidence="11" type="ORF">FKG95_21145</name>
</gene>
<keyword evidence="3 7" id="KW-0808">Transferase</keyword>
<dbReference type="AlphaFoldDB" id="A0A545TGP4"/>
<dbReference type="Proteomes" id="UP000315252">
    <property type="component" value="Unassembled WGS sequence"/>
</dbReference>
<feature type="modified residue" description="N6-(pyridoxal phosphate)lysine" evidence="7 9">
    <location>
        <position position="206"/>
    </location>
</feature>
<evidence type="ECO:0000256" key="2">
    <source>
        <dbReference type="ARBA" id="ARBA00022576"/>
    </source>
</evidence>
<comment type="cofactor">
    <cofactor evidence="1 7 9">
        <name>pyridoxal 5'-phosphate</name>
        <dbReference type="ChEBI" id="CHEBI:597326"/>
    </cofactor>
</comment>
<evidence type="ECO:0000256" key="7">
    <source>
        <dbReference type="HAMAP-Rule" id="MF_01376"/>
    </source>
</evidence>
<reference evidence="11 12" key="1">
    <citation type="submission" date="2019-06" db="EMBL/GenBank/DDBJ databases">
        <title>Whole genome sequence for Rhodospirillaceae sp. R148.</title>
        <authorList>
            <person name="Wang G."/>
        </authorList>
    </citation>
    <scope>NUCLEOTIDE SEQUENCE [LARGE SCALE GENOMIC DNA]</scope>
    <source>
        <strain evidence="11 12">R148</strain>
    </source>
</reference>
<sequence length="392" mass="41662">MAADYNVLERAGRTGENHEFLLTPGPLTTSKSVKAAMQRDWGSWDQPFIDLTAEICTGLNTMAGGGDDFVCVPIQGSGTFAVEAMLGTMVPRGGHCAVLVNGAYGERIVKILEVMGRCCTILRSPETKAYDVAALDEALRDDCTITHVAAVHCETTSGVLNPLNAIAVVTARHGRALLVDAMSSFAALPIDVRALPCDGLVSSANKCIQGVPGMGFAILRRKALATTAGNAHSLSLDLHDQWVYMEKSGRWRFTPPTHSAAALAVAIDEHTGEGGVGGRGGRYASNHGVLVRGMREMGFETLLADAVQSPIITAFLEPADSRFSFERFYDLLAARGFVVYPGKLTVAPTFRIGTIGAIEAEDIRGLLKAVRSVLNEMGVRDAAPARETTAAE</sequence>
<protein>
    <recommendedName>
        <fullName evidence="7">2-aminoethylphosphonate--pyruvate transaminase</fullName>
        <ecNumber evidence="7">2.6.1.37</ecNumber>
    </recommendedName>
    <alternativeName>
        <fullName evidence="7">2-aminoethylphosphonate aminotransferase</fullName>
    </alternativeName>
    <alternativeName>
        <fullName evidence="7">AEP transaminase</fullName>
        <shortName evidence="7">AEPT</shortName>
    </alternativeName>
</protein>
<dbReference type="HAMAP" id="MF_01376">
    <property type="entry name" value="PhnW_aminotrans_5"/>
    <property type="match status" value="1"/>
</dbReference>
<dbReference type="EMBL" id="VHSH01000008">
    <property type="protein sequence ID" value="TQV76368.1"/>
    <property type="molecule type" value="Genomic_DNA"/>
</dbReference>
<dbReference type="Pfam" id="PF00266">
    <property type="entry name" value="Aminotran_5"/>
    <property type="match status" value="1"/>
</dbReference>
<keyword evidence="12" id="KW-1185">Reference proteome</keyword>
<evidence type="ECO:0000256" key="4">
    <source>
        <dbReference type="ARBA" id="ARBA00022898"/>
    </source>
</evidence>
<evidence type="ECO:0000256" key="3">
    <source>
        <dbReference type="ARBA" id="ARBA00022679"/>
    </source>
</evidence>
<dbReference type="InterPro" id="IPR000192">
    <property type="entry name" value="Aminotrans_V_dom"/>
</dbReference>
<evidence type="ECO:0000256" key="1">
    <source>
        <dbReference type="ARBA" id="ARBA00001933"/>
    </source>
</evidence>
<dbReference type="Gene3D" id="3.40.640.10">
    <property type="entry name" value="Type I PLP-dependent aspartate aminotransferase-like (Major domain)"/>
    <property type="match status" value="1"/>
</dbReference>
<dbReference type="GO" id="GO:0019700">
    <property type="term" value="P:organic phosphonate catabolic process"/>
    <property type="evidence" value="ECO:0007669"/>
    <property type="project" value="UniProtKB-UniRule"/>
</dbReference>
<dbReference type="InterPro" id="IPR015421">
    <property type="entry name" value="PyrdxlP-dep_Trfase_major"/>
</dbReference>
<dbReference type="InterPro" id="IPR015422">
    <property type="entry name" value="PyrdxlP-dep_Trfase_small"/>
</dbReference>
<comment type="subunit">
    <text evidence="7">Homodimer.</text>
</comment>
<dbReference type="Gene3D" id="3.90.1150.10">
    <property type="entry name" value="Aspartate Aminotransferase, domain 1"/>
    <property type="match status" value="1"/>
</dbReference>
<comment type="catalytic activity">
    <reaction evidence="6 7">
        <text>(2-aminoethyl)phosphonate + pyruvate = phosphonoacetaldehyde + L-alanine</text>
        <dbReference type="Rhea" id="RHEA:17021"/>
        <dbReference type="ChEBI" id="CHEBI:15361"/>
        <dbReference type="ChEBI" id="CHEBI:57418"/>
        <dbReference type="ChEBI" id="CHEBI:57972"/>
        <dbReference type="ChEBI" id="CHEBI:58383"/>
        <dbReference type="EC" id="2.6.1.37"/>
    </reaction>
</comment>
<dbReference type="InterPro" id="IPR012703">
    <property type="entry name" value="NH2EtPonate_pyrv_transaminase"/>
</dbReference>